<feature type="compositionally biased region" description="Acidic residues" evidence="2">
    <location>
        <begin position="767"/>
        <end position="783"/>
    </location>
</feature>
<feature type="compositionally biased region" description="Basic and acidic residues" evidence="2">
    <location>
        <begin position="746"/>
        <end position="755"/>
    </location>
</feature>
<feature type="non-terminal residue" evidence="3">
    <location>
        <position position="1"/>
    </location>
</feature>
<dbReference type="EMBL" id="AGNL01044911">
    <property type="protein sequence ID" value="EJK49321.1"/>
    <property type="molecule type" value="Genomic_DNA"/>
</dbReference>
<keyword evidence="1" id="KW-0677">Repeat</keyword>
<dbReference type="InterPro" id="IPR011990">
    <property type="entry name" value="TPR-like_helical_dom_sf"/>
</dbReference>
<feature type="compositionally biased region" description="Polar residues" evidence="2">
    <location>
        <begin position="792"/>
        <end position="810"/>
    </location>
</feature>
<feature type="compositionally biased region" description="Basic residues" evidence="2">
    <location>
        <begin position="112"/>
        <end position="143"/>
    </location>
</feature>
<feature type="region of interest" description="Disordered" evidence="2">
    <location>
        <begin position="226"/>
        <end position="329"/>
    </location>
</feature>
<dbReference type="AlphaFoldDB" id="K0RK99"/>
<feature type="region of interest" description="Disordered" evidence="2">
    <location>
        <begin position="593"/>
        <end position="655"/>
    </location>
</feature>
<dbReference type="OMA" id="CARHCHG"/>
<proteinExistence type="predicted"/>
<evidence type="ECO:0000313" key="3">
    <source>
        <dbReference type="EMBL" id="EJK49321.1"/>
    </source>
</evidence>
<feature type="region of interest" description="Disordered" evidence="2">
    <location>
        <begin position="12"/>
        <end position="167"/>
    </location>
</feature>
<feature type="region of interest" description="Disordered" evidence="2">
    <location>
        <begin position="476"/>
        <end position="498"/>
    </location>
</feature>
<gene>
    <name evidence="3" type="ORF">THAOC_31815</name>
</gene>
<feature type="compositionally biased region" description="Basic and acidic residues" evidence="2">
    <location>
        <begin position="76"/>
        <end position="97"/>
    </location>
</feature>
<evidence type="ECO:0000313" key="4">
    <source>
        <dbReference type="Proteomes" id="UP000266841"/>
    </source>
</evidence>
<feature type="compositionally biased region" description="Basic residues" evidence="2">
    <location>
        <begin position="296"/>
        <end position="310"/>
    </location>
</feature>
<feature type="region of interest" description="Disordered" evidence="2">
    <location>
        <begin position="529"/>
        <end position="564"/>
    </location>
</feature>
<dbReference type="InterPro" id="IPR051222">
    <property type="entry name" value="PPR/CCM1_RNA-binding"/>
</dbReference>
<name>K0RK99_THAOC</name>
<evidence type="ECO:0000256" key="2">
    <source>
        <dbReference type="SAM" id="MobiDB-lite"/>
    </source>
</evidence>
<organism evidence="3 4">
    <name type="scientific">Thalassiosira oceanica</name>
    <name type="common">Marine diatom</name>
    <dbReference type="NCBI Taxonomy" id="159749"/>
    <lineage>
        <taxon>Eukaryota</taxon>
        <taxon>Sar</taxon>
        <taxon>Stramenopiles</taxon>
        <taxon>Ochrophyta</taxon>
        <taxon>Bacillariophyta</taxon>
        <taxon>Coscinodiscophyceae</taxon>
        <taxon>Thalassiosirophycidae</taxon>
        <taxon>Thalassiosirales</taxon>
        <taxon>Thalassiosiraceae</taxon>
        <taxon>Thalassiosira</taxon>
    </lineage>
</organism>
<keyword evidence="4" id="KW-1185">Reference proteome</keyword>
<feature type="compositionally biased region" description="Low complexity" evidence="2">
    <location>
        <begin position="529"/>
        <end position="543"/>
    </location>
</feature>
<dbReference type="Proteomes" id="UP000266841">
    <property type="component" value="Unassembled WGS sequence"/>
</dbReference>
<feature type="compositionally biased region" description="Basic and acidic residues" evidence="2">
    <location>
        <begin position="623"/>
        <end position="647"/>
    </location>
</feature>
<feature type="compositionally biased region" description="Low complexity" evidence="2">
    <location>
        <begin position="98"/>
        <end position="111"/>
    </location>
</feature>
<accession>K0RK99</accession>
<feature type="compositionally biased region" description="Low complexity" evidence="2">
    <location>
        <begin position="756"/>
        <end position="766"/>
    </location>
</feature>
<dbReference type="PANTHER" id="PTHR47942:SF63">
    <property type="entry name" value="PENTATRICOPEPTIDE REPEAT-CONTAINING PROTEIN"/>
    <property type="match status" value="1"/>
</dbReference>
<dbReference type="Gene3D" id="1.25.40.10">
    <property type="entry name" value="Tetratricopeptide repeat domain"/>
    <property type="match status" value="1"/>
</dbReference>
<dbReference type="eggNOG" id="KOG4197">
    <property type="taxonomic scope" value="Eukaryota"/>
</dbReference>
<feature type="compositionally biased region" description="Low complexity" evidence="2">
    <location>
        <begin position="144"/>
        <end position="167"/>
    </location>
</feature>
<protein>
    <submittedName>
        <fullName evidence="3">Uncharacterized protein</fullName>
    </submittedName>
</protein>
<comment type="caution">
    <text evidence="3">The sequence shown here is derived from an EMBL/GenBank/DDBJ whole genome shotgun (WGS) entry which is preliminary data.</text>
</comment>
<evidence type="ECO:0000256" key="1">
    <source>
        <dbReference type="ARBA" id="ARBA00022737"/>
    </source>
</evidence>
<sequence>ACCCALPVAVGGRPGAARPHARRDEGPAVVSRIRRKVRRRSEPSHIIPAIRPPPFRPAGDGRARDAVHVGPGGRAGRRDGGDEPRGEEEAGQAREEAAAAAAAVTAIIRSGGRPRLRPGAARARHQTAKATKPKTARAARARRTSTSGSTGPPSGSCPPSSSRLSPPDVALMTTLMTAHARRSSVSGAVTCERLLKRLVDEADGGNDGVYVTTKMYTIAMDAWAKSQRRPLPGSSVGDEEGRRGGRRGRNGQPPYGFEGRQEAKNKARFNPRLSARPAAADDGNHSGSSQGDKPQGGRRRRKNKNSKRAPRPSPTARPRTERTGSTPTCTISYNAAINAWSKSYHPSAGEMAELLLCEMLDGWRFGRRTEEGDGEGSAKDSASNSTAAVVNDGVKPDVVTFTAVIDAWVKCTALAHDYHYSGPGPGEADDGERGQRESYSEWRRAQAERADGLTRRAAERAMEILDLMIALGHYDPERGKAGGAKKKGGDKATEELPFEPGMRPNCYTYSAVMNALAKSCSAARAYSYSTSSAPSSSRSSSSPPNKRQEQRTAPAGQGRVGEDGVWRGADVARGLADDANGVTEWNVRDLAADAGPAADPLEEDERLDDDGLGGGAPQSRLASGEEKGEEKSKEDKEPHWYDPRPDELSFPPNAVNYNSVLNAWSRASRGLPRGGGRREPRGACVLARRQRVAPRLSGERRRRGQRGRERQQGEEEEEGGGLHRPGEDREGPEHSRQDGGVGEADPVGRGRRVEAAAEGATGSAADVDPDDPADDLLLDDELAVETAAAATSTTRPSIANPDNQLGNSGAPQAGTRRAT</sequence>
<feature type="compositionally biased region" description="Acidic residues" evidence="2">
    <location>
        <begin position="600"/>
        <end position="611"/>
    </location>
</feature>
<feature type="compositionally biased region" description="Basic and acidic residues" evidence="2">
    <location>
        <begin position="720"/>
        <end position="737"/>
    </location>
</feature>
<feature type="region of interest" description="Disordered" evidence="2">
    <location>
        <begin position="667"/>
        <end position="819"/>
    </location>
</feature>
<dbReference type="PANTHER" id="PTHR47942">
    <property type="entry name" value="TETRATRICOPEPTIDE REPEAT (TPR)-LIKE SUPERFAMILY PROTEIN-RELATED"/>
    <property type="match status" value="1"/>
</dbReference>
<reference evidence="3 4" key="1">
    <citation type="journal article" date="2012" name="Genome Biol.">
        <title>Genome and low-iron response of an oceanic diatom adapted to chronic iron limitation.</title>
        <authorList>
            <person name="Lommer M."/>
            <person name="Specht M."/>
            <person name="Roy A.S."/>
            <person name="Kraemer L."/>
            <person name="Andreson R."/>
            <person name="Gutowska M.A."/>
            <person name="Wolf J."/>
            <person name="Bergner S.V."/>
            <person name="Schilhabel M.B."/>
            <person name="Klostermeier U.C."/>
            <person name="Beiko R.G."/>
            <person name="Rosenstiel P."/>
            <person name="Hippler M."/>
            <person name="Laroche J."/>
        </authorList>
    </citation>
    <scope>NUCLEOTIDE SEQUENCE [LARGE SCALE GENOMIC DNA]</scope>
    <source>
        <strain evidence="3 4">CCMP1005</strain>
    </source>
</reference>